<gene>
    <name evidence="1" type="ORF">LTR37_021107</name>
</gene>
<comment type="caution">
    <text evidence="1">The sequence shown here is derived from an EMBL/GenBank/DDBJ whole genome shotgun (WGS) entry which is preliminary data.</text>
</comment>
<dbReference type="EMBL" id="JAUTXU010000432">
    <property type="protein sequence ID" value="KAK3680694.1"/>
    <property type="molecule type" value="Genomic_DNA"/>
</dbReference>
<keyword evidence="2" id="KW-1185">Reference proteome</keyword>
<organism evidence="1 2">
    <name type="scientific">Vermiconidia calcicola</name>
    <dbReference type="NCBI Taxonomy" id="1690605"/>
    <lineage>
        <taxon>Eukaryota</taxon>
        <taxon>Fungi</taxon>
        <taxon>Dikarya</taxon>
        <taxon>Ascomycota</taxon>
        <taxon>Pezizomycotina</taxon>
        <taxon>Dothideomycetes</taxon>
        <taxon>Dothideomycetidae</taxon>
        <taxon>Mycosphaerellales</taxon>
        <taxon>Extremaceae</taxon>
        <taxon>Vermiconidia</taxon>
    </lineage>
</organism>
<evidence type="ECO:0000313" key="1">
    <source>
        <dbReference type="EMBL" id="KAK3680694.1"/>
    </source>
</evidence>
<dbReference type="Proteomes" id="UP001281147">
    <property type="component" value="Unassembled WGS sequence"/>
</dbReference>
<proteinExistence type="predicted"/>
<reference evidence="1" key="1">
    <citation type="submission" date="2023-07" db="EMBL/GenBank/DDBJ databases">
        <title>Black Yeasts Isolated from many extreme environments.</title>
        <authorList>
            <person name="Coleine C."/>
            <person name="Stajich J.E."/>
            <person name="Selbmann L."/>
        </authorList>
    </citation>
    <scope>NUCLEOTIDE SEQUENCE</scope>
    <source>
        <strain evidence="1">CCFEE 5714</strain>
    </source>
</reference>
<sequence length="276" mass="31132">MSHSELRKCVSPLVIRPGSTNDTIGGLASELARPSTTFHGASRRAVESIVRYGFVVPGKEIGQTGTTLEVSRGSSYGKGVYSSPDPMIASYYLEYQTARIEVNRVLQPCDVPGARLIICATLMGRAMTVQSARGKPGQYHPLLRPASRLWRRTRKNRVPKARRRPRAVFQHRKTKRGVKRWEDVREGSPGEIQDKKQALKAAAKKWFPYGYGPAHGTNFVIEDIAEVSDDEETLGDFQTQRVEQEREIRGNRIRMGASWFDEYQLVRKTDKYLAPP</sequence>
<name>A0ACC3MAU6_9PEZI</name>
<protein>
    <submittedName>
        <fullName evidence="1">Uncharacterized protein</fullName>
    </submittedName>
</protein>
<accession>A0ACC3MAU6</accession>
<evidence type="ECO:0000313" key="2">
    <source>
        <dbReference type="Proteomes" id="UP001281147"/>
    </source>
</evidence>